<evidence type="ECO:0000259" key="2">
    <source>
        <dbReference type="Pfam" id="PF08327"/>
    </source>
</evidence>
<proteinExistence type="inferred from homology"/>
<keyword evidence="4" id="KW-1185">Reference proteome</keyword>
<comment type="caution">
    <text evidence="3">The sequence shown here is derived from an EMBL/GenBank/DDBJ whole genome shotgun (WGS) entry which is preliminary data.</text>
</comment>
<evidence type="ECO:0000313" key="4">
    <source>
        <dbReference type="Proteomes" id="UP000248806"/>
    </source>
</evidence>
<dbReference type="OrthoDB" id="118413at2"/>
<evidence type="ECO:0000256" key="1">
    <source>
        <dbReference type="ARBA" id="ARBA00006817"/>
    </source>
</evidence>
<organism evidence="3 4">
    <name type="scientific">Thermosporothrix hazakensis</name>
    <dbReference type="NCBI Taxonomy" id="644383"/>
    <lineage>
        <taxon>Bacteria</taxon>
        <taxon>Bacillati</taxon>
        <taxon>Chloroflexota</taxon>
        <taxon>Ktedonobacteria</taxon>
        <taxon>Ktedonobacterales</taxon>
        <taxon>Thermosporotrichaceae</taxon>
        <taxon>Thermosporothrix</taxon>
    </lineage>
</organism>
<dbReference type="Pfam" id="PF08327">
    <property type="entry name" value="AHSA1"/>
    <property type="match status" value="1"/>
</dbReference>
<dbReference type="EMBL" id="QKUF01000023">
    <property type="protein sequence ID" value="PZW24089.1"/>
    <property type="molecule type" value="Genomic_DNA"/>
</dbReference>
<dbReference type="Proteomes" id="UP000248806">
    <property type="component" value="Unassembled WGS sequence"/>
</dbReference>
<name>A0A326U0X3_THEHA</name>
<dbReference type="InterPro" id="IPR023393">
    <property type="entry name" value="START-like_dom_sf"/>
</dbReference>
<dbReference type="SUPFAM" id="SSF55961">
    <property type="entry name" value="Bet v1-like"/>
    <property type="match status" value="1"/>
</dbReference>
<comment type="similarity">
    <text evidence="1">Belongs to the AHA1 family.</text>
</comment>
<sequence>MTTHETRVIAEPGKQEFFIERTFDAPRELVFRAFTDPELYVQWLSPMEYSMTLETFEPRDNGAWRYTHTDTNGEIYGFHGVYHMVHAPELIINTFEFEGIPEKGHVCLETVRFEELPGEKTRLTSQSVFQSVTDRDLMLSQGMEGGVHSAYEKLAALLEKLVKGK</sequence>
<dbReference type="RefSeq" id="WP_111325084.1">
    <property type="nucleotide sequence ID" value="NZ_BIFX01000002.1"/>
</dbReference>
<protein>
    <submittedName>
        <fullName evidence="3">Uncharacterized protein YndB with AHSA1/START domain</fullName>
    </submittedName>
</protein>
<evidence type="ECO:0000313" key="3">
    <source>
        <dbReference type="EMBL" id="PZW24089.1"/>
    </source>
</evidence>
<accession>A0A326U0X3</accession>
<dbReference type="AlphaFoldDB" id="A0A326U0X3"/>
<dbReference type="InterPro" id="IPR013538">
    <property type="entry name" value="ASHA1/2-like_C"/>
</dbReference>
<gene>
    <name evidence="3" type="ORF">EI42_04780</name>
</gene>
<feature type="domain" description="Activator of Hsp90 ATPase homologue 1/2-like C-terminal" evidence="2">
    <location>
        <begin position="24"/>
        <end position="159"/>
    </location>
</feature>
<dbReference type="CDD" id="cd07826">
    <property type="entry name" value="SRPBCC_CalC_Aha1-like_9"/>
    <property type="match status" value="1"/>
</dbReference>
<dbReference type="Gene3D" id="3.30.530.20">
    <property type="match status" value="1"/>
</dbReference>
<reference evidence="3 4" key="1">
    <citation type="submission" date="2018-06" db="EMBL/GenBank/DDBJ databases">
        <title>Genomic Encyclopedia of Archaeal and Bacterial Type Strains, Phase II (KMG-II): from individual species to whole genera.</title>
        <authorList>
            <person name="Goeker M."/>
        </authorList>
    </citation>
    <scope>NUCLEOTIDE SEQUENCE [LARGE SCALE GENOMIC DNA]</scope>
    <source>
        <strain evidence="3 4">ATCC BAA-1881</strain>
    </source>
</reference>